<feature type="compositionally biased region" description="Basic and acidic residues" evidence="1">
    <location>
        <begin position="1"/>
        <end position="21"/>
    </location>
</feature>
<feature type="domain" description="Saccharopine dehydrogenase NADP binding" evidence="2">
    <location>
        <begin position="44"/>
        <end position="172"/>
    </location>
</feature>
<dbReference type="PANTHER" id="PTHR12286:SF5">
    <property type="entry name" value="SACCHAROPINE DEHYDROGENASE-LIKE OXIDOREDUCTASE"/>
    <property type="match status" value="1"/>
</dbReference>
<sequence length="428" mass="45115">MSEEPVHFDHPGQGGAHERPGPLDAQARDVPGTRQPVRDREFDVVLYGASGFVGELTAAYLAAHAPADLRWALAGRDSGRLGAVRARLATRVPHAAELPLLTADATDTGALRALAARTRVLASTVGPFLRHGDATVAACAAEGTDYADLTGEPEFVDLTYLRHHERAVRSGARLVHACGFDSLPADLGALFTVGRLPEGVPLKVDGFMRTSGAVSGGTLDSVLTVLGRPVPTARAARERAAVEPPATEGRRVRTPPGVPRYVGELDAWALPFPVLDPYVVQRSARALDRYGPDFRYRHHLSVRRLPVAAGTLLGAAGLVAASQVPAARRALSARIAPGTGPDEARRARSTFAMRFIGEGGGRRVYTEVSGGDPGYDESSRMLGEAALCLALDPLPDVAGQVTTAVAMGEALTARLRAAGLVIREAARR</sequence>
<reference evidence="4" key="1">
    <citation type="submission" date="2023-07" db="EMBL/GenBank/DDBJ databases">
        <title>30 novel species of actinomycetes from the DSMZ collection.</title>
        <authorList>
            <person name="Nouioui I."/>
        </authorList>
    </citation>
    <scope>NUCLEOTIDE SEQUENCE [LARGE SCALE GENOMIC DNA]</scope>
    <source>
        <strain evidence="4">DSM 41982</strain>
    </source>
</reference>
<name>A0ABD5EF12_9ACTN</name>
<evidence type="ECO:0000256" key="1">
    <source>
        <dbReference type="SAM" id="MobiDB-lite"/>
    </source>
</evidence>
<proteinExistence type="predicted"/>
<dbReference type="AlphaFoldDB" id="A0ABD5EF12"/>
<dbReference type="Proteomes" id="UP001183607">
    <property type="component" value="Unassembled WGS sequence"/>
</dbReference>
<evidence type="ECO:0000313" key="4">
    <source>
        <dbReference type="Proteomes" id="UP001183607"/>
    </source>
</evidence>
<comment type="caution">
    <text evidence="3">The sequence shown here is derived from an EMBL/GenBank/DDBJ whole genome shotgun (WGS) entry which is preliminary data.</text>
</comment>
<dbReference type="InterPro" id="IPR051276">
    <property type="entry name" value="Saccharopine_DH-like_oxidrdct"/>
</dbReference>
<feature type="region of interest" description="Disordered" evidence="1">
    <location>
        <begin position="1"/>
        <end position="35"/>
    </location>
</feature>
<dbReference type="InterPro" id="IPR036291">
    <property type="entry name" value="NAD(P)-bd_dom_sf"/>
</dbReference>
<gene>
    <name evidence="3" type="ORF">RM574_25295</name>
</gene>
<dbReference type="Pfam" id="PF03435">
    <property type="entry name" value="Sacchrp_dh_NADP"/>
    <property type="match status" value="1"/>
</dbReference>
<dbReference type="RefSeq" id="WP_095681488.1">
    <property type="nucleotide sequence ID" value="NZ_JAVRER010000054.1"/>
</dbReference>
<evidence type="ECO:0000313" key="3">
    <source>
        <dbReference type="EMBL" id="MDT0418800.1"/>
    </source>
</evidence>
<dbReference type="EMBL" id="JAVRER010000054">
    <property type="protein sequence ID" value="MDT0418800.1"/>
    <property type="molecule type" value="Genomic_DNA"/>
</dbReference>
<dbReference type="InterPro" id="IPR005097">
    <property type="entry name" value="Sacchrp_dh_NADP-bd"/>
</dbReference>
<accession>A0ABD5EF12</accession>
<protein>
    <submittedName>
        <fullName evidence="3">Saccharopine dehydrogenase NADP-binding domain-containing protein</fullName>
    </submittedName>
</protein>
<dbReference type="SUPFAM" id="SSF51735">
    <property type="entry name" value="NAD(P)-binding Rossmann-fold domains"/>
    <property type="match status" value="1"/>
</dbReference>
<dbReference type="PANTHER" id="PTHR12286">
    <property type="entry name" value="SACCHAROPINE DEHYDROGENASE-LIKE OXIDOREDUCTASE"/>
    <property type="match status" value="1"/>
</dbReference>
<organism evidence="3 4">
    <name type="scientific">Streptomyces evansiae</name>
    <dbReference type="NCBI Taxonomy" id="3075535"/>
    <lineage>
        <taxon>Bacteria</taxon>
        <taxon>Bacillati</taxon>
        <taxon>Actinomycetota</taxon>
        <taxon>Actinomycetes</taxon>
        <taxon>Kitasatosporales</taxon>
        <taxon>Streptomycetaceae</taxon>
        <taxon>Streptomyces</taxon>
    </lineage>
</organism>
<dbReference type="Gene3D" id="3.40.50.720">
    <property type="entry name" value="NAD(P)-binding Rossmann-like Domain"/>
    <property type="match status" value="1"/>
</dbReference>
<evidence type="ECO:0000259" key="2">
    <source>
        <dbReference type="Pfam" id="PF03435"/>
    </source>
</evidence>